<organism evidence="1">
    <name type="scientific">Cacopsylla melanoneura</name>
    <dbReference type="NCBI Taxonomy" id="428564"/>
    <lineage>
        <taxon>Eukaryota</taxon>
        <taxon>Metazoa</taxon>
        <taxon>Ecdysozoa</taxon>
        <taxon>Arthropoda</taxon>
        <taxon>Hexapoda</taxon>
        <taxon>Insecta</taxon>
        <taxon>Pterygota</taxon>
        <taxon>Neoptera</taxon>
        <taxon>Paraneoptera</taxon>
        <taxon>Hemiptera</taxon>
        <taxon>Sternorrhyncha</taxon>
        <taxon>Psylloidea</taxon>
        <taxon>Psyllidae</taxon>
        <taxon>Psyllinae</taxon>
        <taxon>Cacopsylla</taxon>
    </lineage>
</organism>
<protein>
    <submittedName>
        <fullName evidence="1">Uncharacterized protein</fullName>
    </submittedName>
</protein>
<dbReference type="EMBL" id="HBUF01382196">
    <property type="protein sequence ID" value="CAG6730729.1"/>
    <property type="molecule type" value="Transcribed_RNA"/>
</dbReference>
<dbReference type="EMBL" id="HBUF01382198">
    <property type="protein sequence ID" value="CAG6730737.1"/>
    <property type="molecule type" value="Transcribed_RNA"/>
</dbReference>
<accession>A0A8D8YLP7</accession>
<evidence type="ECO:0000313" key="1">
    <source>
        <dbReference type="EMBL" id="CAG6730732.1"/>
    </source>
</evidence>
<dbReference type="EMBL" id="HBUF01382197">
    <property type="protein sequence ID" value="CAG6730732.1"/>
    <property type="molecule type" value="Transcribed_RNA"/>
</dbReference>
<proteinExistence type="predicted"/>
<reference evidence="1" key="1">
    <citation type="submission" date="2021-05" db="EMBL/GenBank/DDBJ databases">
        <authorList>
            <person name="Alioto T."/>
            <person name="Alioto T."/>
            <person name="Gomez Garrido J."/>
        </authorList>
    </citation>
    <scope>NUCLEOTIDE SEQUENCE</scope>
</reference>
<name>A0A8D8YLP7_9HEMI</name>
<dbReference type="AlphaFoldDB" id="A0A8D8YLP7"/>
<sequence length="161" mass="18688">MFFFNELNELVTMRGYRGGAVSAHACYLIIKNFNKHSPSIYRFSSLFHFETTSIKLDQDSELIFMFFFSRNSADSLSNATLQVLICLYSYSVRFISVNIFFTRCVTLQRLGGPNFFTPHSFCTSKFFSKNNFARKNRFLFVFLRSLVTSLRITSNMTQSEG</sequence>